<reference evidence="6 7" key="1">
    <citation type="submission" date="2019-09" db="EMBL/GenBank/DDBJ databases">
        <title>Draft genome sequencing of Hungatella hathewayi 123Y-2.</title>
        <authorList>
            <person name="Lv Q."/>
            <person name="Li S."/>
        </authorList>
    </citation>
    <scope>NUCLEOTIDE SEQUENCE [LARGE SCALE GENOMIC DNA]</scope>
    <source>
        <strain evidence="6 7">123Y-2</strain>
    </source>
</reference>
<name>A0AAW9WRD0_9FIRM</name>
<evidence type="ECO:0000256" key="1">
    <source>
        <dbReference type="ARBA" id="ARBA00023015"/>
    </source>
</evidence>
<dbReference type="GO" id="GO:0003700">
    <property type="term" value="F:DNA-binding transcription factor activity"/>
    <property type="evidence" value="ECO:0007669"/>
    <property type="project" value="TreeGrafter"/>
</dbReference>
<dbReference type="AlphaFoldDB" id="A0AAW9WRD0"/>
<dbReference type="InterPro" id="IPR014757">
    <property type="entry name" value="Tscrpt_reg_IclR_C"/>
</dbReference>
<dbReference type="PROSITE" id="PS51077">
    <property type="entry name" value="HTH_ICLR"/>
    <property type="match status" value="1"/>
</dbReference>
<evidence type="ECO:0000256" key="2">
    <source>
        <dbReference type="ARBA" id="ARBA00023125"/>
    </source>
</evidence>
<dbReference type="Gene3D" id="1.10.10.10">
    <property type="entry name" value="Winged helix-like DNA-binding domain superfamily/Winged helix DNA-binding domain"/>
    <property type="match status" value="1"/>
</dbReference>
<keyword evidence="2" id="KW-0238">DNA-binding</keyword>
<dbReference type="PANTHER" id="PTHR30136:SF35">
    <property type="entry name" value="HTH-TYPE TRANSCRIPTIONAL REGULATOR RV1719"/>
    <property type="match status" value="1"/>
</dbReference>
<dbReference type="Pfam" id="PF09339">
    <property type="entry name" value="HTH_IclR"/>
    <property type="match status" value="1"/>
</dbReference>
<proteinExistence type="predicted"/>
<dbReference type="GO" id="GO:0003677">
    <property type="term" value="F:DNA binding"/>
    <property type="evidence" value="ECO:0007669"/>
    <property type="project" value="UniProtKB-KW"/>
</dbReference>
<dbReference type="SMART" id="SM00346">
    <property type="entry name" value="HTH_ICLR"/>
    <property type="match status" value="1"/>
</dbReference>
<keyword evidence="3" id="KW-0804">Transcription</keyword>
<dbReference type="InterPro" id="IPR036388">
    <property type="entry name" value="WH-like_DNA-bd_sf"/>
</dbReference>
<keyword evidence="1" id="KW-0805">Transcription regulation</keyword>
<dbReference type="SUPFAM" id="SSF46785">
    <property type="entry name" value="Winged helix' DNA-binding domain"/>
    <property type="match status" value="1"/>
</dbReference>
<sequence>MGQHERKVKIMIEKAFMILEAITQTRGNNSLNIISDHVDIPRSTVHRLLRMMQDCGMVDYDPDRGYLLSGKLVRMCLAGLGDRDFLDVAIPVTQELNSIIRETVSINVLVGYERTCVYRVEGDMAIIRNVKIGTHNPLFIGSTGKVLASGLSPKKYVEAQKYMIEQGKVSPEGLKKLDAEIKKCGEVGYAVSVQERYEGCWSMAVPVINPISGEMLGTLSISSVIDRYTQENTERYLQLLKEAVRKIQLRLF</sequence>
<dbReference type="Gene3D" id="3.30.450.40">
    <property type="match status" value="1"/>
</dbReference>
<gene>
    <name evidence="6" type="ORF">GNE07_27365</name>
</gene>
<evidence type="ECO:0000313" key="6">
    <source>
        <dbReference type="EMBL" id="MUB66737.1"/>
    </source>
</evidence>
<dbReference type="SUPFAM" id="SSF55781">
    <property type="entry name" value="GAF domain-like"/>
    <property type="match status" value="1"/>
</dbReference>
<feature type="domain" description="IclR-ED" evidence="5">
    <location>
        <begin position="71"/>
        <end position="252"/>
    </location>
</feature>
<organism evidence="6 7">
    <name type="scientific">Hungatella hathewayi</name>
    <dbReference type="NCBI Taxonomy" id="154046"/>
    <lineage>
        <taxon>Bacteria</taxon>
        <taxon>Bacillati</taxon>
        <taxon>Bacillota</taxon>
        <taxon>Clostridia</taxon>
        <taxon>Lachnospirales</taxon>
        <taxon>Lachnospiraceae</taxon>
        <taxon>Hungatella</taxon>
    </lineage>
</organism>
<comment type="caution">
    <text evidence="6">The sequence shown here is derived from an EMBL/GenBank/DDBJ whole genome shotgun (WGS) entry which is preliminary data.</text>
</comment>
<feature type="domain" description="HTH iclR-type" evidence="4">
    <location>
        <begin position="9"/>
        <end position="71"/>
    </location>
</feature>
<protein>
    <submittedName>
        <fullName evidence="6">Helix-turn-helix domain-containing protein</fullName>
    </submittedName>
</protein>
<evidence type="ECO:0000256" key="3">
    <source>
        <dbReference type="ARBA" id="ARBA00023163"/>
    </source>
</evidence>
<dbReference type="Pfam" id="PF01614">
    <property type="entry name" value="IclR_C"/>
    <property type="match status" value="1"/>
</dbReference>
<dbReference type="InterPro" id="IPR036390">
    <property type="entry name" value="WH_DNA-bd_sf"/>
</dbReference>
<evidence type="ECO:0000259" key="4">
    <source>
        <dbReference type="PROSITE" id="PS51077"/>
    </source>
</evidence>
<dbReference type="PANTHER" id="PTHR30136">
    <property type="entry name" value="HELIX-TURN-HELIX TRANSCRIPTIONAL REGULATOR, ICLR FAMILY"/>
    <property type="match status" value="1"/>
</dbReference>
<dbReference type="InterPro" id="IPR005471">
    <property type="entry name" value="Tscrpt_reg_IclR_N"/>
</dbReference>
<evidence type="ECO:0000313" key="7">
    <source>
        <dbReference type="Proteomes" id="UP000434223"/>
    </source>
</evidence>
<dbReference type="GO" id="GO:0045892">
    <property type="term" value="P:negative regulation of DNA-templated transcription"/>
    <property type="evidence" value="ECO:0007669"/>
    <property type="project" value="TreeGrafter"/>
</dbReference>
<dbReference type="EMBL" id="WNME01000032">
    <property type="protein sequence ID" value="MUB66737.1"/>
    <property type="molecule type" value="Genomic_DNA"/>
</dbReference>
<dbReference type="InterPro" id="IPR029016">
    <property type="entry name" value="GAF-like_dom_sf"/>
</dbReference>
<evidence type="ECO:0000259" key="5">
    <source>
        <dbReference type="PROSITE" id="PS51078"/>
    </source>
</evidence>
<dbReference type="Proteomes" id="UP000434223">
    <property type="component" value="Unassembled WGS sequence"/>
</dbReference>
<accession>A0AAW9WRD0</accession>
<dbReference type="InterPro" id="IPR050707">
    <property type="entry name" value="HTH_MetabolicPath_Reg"/>
</dbReference>
<dbReference type="PROSITE" id="PS51078">
    <property type="entry name" value="ICLR_ED"/>
    <property type="match status" value="1"/>
</dbReference>